<dbReference type="Pfam" id="PF00712">
    <property type="entry name" value="DNA_pol3_beta"/>
    <property type="match status" value="1"/>
</dbReference>
<gene>
    <name evidence="13" type="ORF">A2801_01705</name>
</gene>
<evidence type="ECO:0000313" key="14">
    <source>
        <dbReference type="Proteomes" id="UP000177263"/>
    </source>
</evidence>
<comment type="similarity">
    <text evidence="2 9">Belongs to the beta sliding clamp family.</text>
</comment>
<evidence type="ECO:0000256" key="7">
    <source>
        <dbReference type="ARBA" id="ARBA00022932"/>
    </source>
</evidence>
<proteinExistence type="inferred from homology"/>
<keyword evidence="7 9" id="KW-0239">DNA-directed DNA polymerase</keyword>
<evidence type="ECO:0000256" key="8">
    <source>
        <dbReference type="ARBA" id="ARBA00023125"/>
    </source>
</evidence>
<dbReference type="InterPro" id="IPR022637">
    <property type="entry name" value="DNA_polIII_beta_cen"/>
</dbReference>
<comment type="subunit">
    <text evidence="9">Forms a ring-shaped head-to-tail homodimer around DNA.</text>
</comment>
<comment type="caution">
    <text evidence="13">The sequence shown here is derived from an EMBL/GenBank/DDBJ whole genome shotgun (WGS) entry which is preliminary data.</text>
</comment>
<dbReference type="InterPro" id="IPR022634">
    <property type="entry name" value="DNA_polIII_beta_N"/>
</dbReference>
<dbReference type="GO" id="GO:0003677">
    <property type="term" value="F:DNA binding"/>
    <property type="evidence" value="ECO:0007669"/>
    <property type="project" value="UniProtKB-UniRule"/>
</dbReference>
<evidence type="ECO:0000313" key="13">
    <source>
        <dbReference type="EMBL" id="OGM28582.1"/>
    </source>
</evidence>
<dbReference type="CDD" id="cd00140">
    <property type="entry name" value="beta_clamp"/>
    <property type="match status" value="1"/>
</dbReference>
<comment type="function">
    <text evidence="9">Confers DNA tethering and processivity to DNA polymerases and other proteins. Acts as a clamp, forming a ring around DNA (a reaction catalyzed by the clamp-loading complex) which diffuses in an ATP-independent manner freely and bidirectionally along dsDNA. Initially characterized for its ability to contact the catalytic subunit of DNA polymerase III (Pol III), a complex, multichain enzyme responsible for most of the replicative synthesis in bacteria; Pol III exhibits 3'-5' exonuclease proofreading activity. The beta chain is required for initiation of replication as well as for processivity of DNA replication.</text>
</comment>
<comment type="subcellular location">
    <subcellularLocation>
        <location evidence="1 9">Cytoplasm</location>
    </subcellularLocation>
</comment>
<name>A0A1F7YMQ3_9BACT</name>
<evidence type="ECO:0000256" key="6">
    <source>
        <dbReference type="ARBA" id="ARBA00022705"/>
    </source>
</evidence>
<dbReference type="PANTHER" id="PTHR30478">
    <property type="entry name" value="DNA POLYMERASE III SUBUNIT BETA"/>
    <property type="match status" value="1"/>
</dbReference>
<accession>A0A1F7YMQ3</accession>
<dbReference type="EMBL" id="MGGM01000027">
    <property type="protein sequence ID" value="OGM28582.1"/>
    <property type="molecule type" value="Genomic_DNA"/>
</dbReference>
<evidence type="ECO:0000256" key="2">
    <source>
        <dbReference type="ARBA" id="ARBA00010752"/>
    </source>
</evidence>
<dbReference type="GO" id="GO:0006271">
    <property type="term" value="P:DNA strand elongation involved in DNA replication"/>
    <property type="evidence" value="ECO:0007669"/>
    <property type="project" value="TreeGrafter"/>
</dbReference>
<feature type="domain" description="DNA polymerase III beta sliding clamp C-terminal" evidence="12">
    <location>
        <begin position="247"/>
        <end position="363"/>
    </location>
</feature>
<keyword evidence="4 9" id="KW-0808">Transferase</keyword>
<dbReference type="PIRSF" id="PIRSF000804">
    <property type="entry name" value="DNA_pol_III_b"/>
    <property type="match status" value="1"/>
</dbReference>
<dbReference type="Pfam" id="PF02767">
    <property type="entry name" value="DNA_pol3_beta_2"/>
    <property type="match status" value="1"/>
</dbReference>
<dbReference type="GO" id="GO:0009360">
    <property type="term" value="C:DNA polymerase III complex"/>
    <property type="evidence" value="ECO:0007669"/>
    <property type="project" value="InterPro"/>
</dbReference>
<dbReference type="Proteomes" id="UP000177263">
    <property type="component" value="Unassembled WGS sequence"/>
</dbReference>
<protein>
    <recommendedName>
        <fullName evidence="9">Beta sliding clamp</fullName>
    </recommendedName>
</protein>
<reference evidence="13 14" key="1">
    <citation type="journal article" date="2016" name="Nat. Commun.">
        <title>Thousands of microbial genomes shed light on interconnected biogeochemical processes in an aquifer system.</title>
        <authorList>
            <person name="Anantharaman K."/>
            <person name="Brown C.T."/>
            <person name="Hug L.A."/>
            <person name="Sharon I."/>
            <person name="Castelle C.J."/>
            <person name="Probst A.J."/>
            <person name="Thomas B.C."/>
            <person name="Singh A."/>
            <person name="Wilkins M.J."/>
            <person name="Karaoz U."/>
            <person name="Brodie E.L."/>
            <person name="Williams K.H."/>
            <person name="Hubbard S.S."/>
            <person name="Banfield J.F."/>
        </authorList>
    </citation>
    <scope>NUCLEOTIDE SEQUENCE [LARGE SCALE GENOMIC DNA]</scope>
</reference>
<evidence type="ECO:0000259" key="11">
    <source>
        <dbReference type="Pfam" id="PF02767"/>
    </source>
</evidence>
<dbReference type="PANTHER" id="PTHR30478:SF0">
    <property type="entry name" value="BETA SLIDING CLAMP"/>
    <property type="match status" value="1"/>
</dbReference>
<dbReference type="SUPFAM" id="SSF55979">
    <property type="entry name" value="DNA clamp"/>
    <property type="match status" value="3"/>
</dbReference>
<feature type="domain" description="DNA polymerase III beta sliding clamp N-terminal" evidence="10">
    <location>
        <begin position="1"/>
        <end position="117"/>
    </location>
</feature>
<keyword evidence="8" id="KW-0238">DNA-binding</keyword>
<sequence>MKVSVLQQDLSPLVSTASHFVAMRAQLPILANIKLVADKARLQIQATNLEMAISSSIGAKMEATGEIAIPAKTFADLVATLPQGQVEFESANERLSVTAESVSATVSGMNTADFPEISSEIHEPFAVFPTKQFLTALNKVLFATSFDDTRPQLTGVLLSVDNGLLRLVSTDGFRLSKVDVPVDVKESLSAVIIPRSVLTELVKLSKASPTISYSYDEPQNQIQFQIGETLLSSKIIAGTFPPYEKHIPESYKVRASASKKDLSSAIKTAAVFARENANLITFSLGENSIIVSATSPQSGEQKGSVDAKVEGGSVTIVYNYRYLEEVLNVIEGESVIMEFQNNLSTGVIKDSSDEHFLHLVMPVKS</sequence>
<evidence type="ECO:0000256" key="3">
    <source>
        <dbReference type="ARBA" id="ARBA00022490"/>
    </source>
</evidence>
<dbReference type="NCBIfam" id="TIGR00663">
    <property type="entry name" value="dnan"/>
    <property type="match status" value="1"/>
</dbReference>
<dbReference type="Gene3D" id="3.70.10.10">
    <property type="match status" value="1"/>
</dbReference>
<dbReference type="InterPro" id="IPR022635">
    <property type="entry name" value="DNA_polIII_beta_C"/>
</dbReference>
<keyword evidence="5 9" id="KW-0548">Nucleotidyltransferase</keyword>
<evidence type="ECO:0000259" key="12">
    <source>
        <dbReference type="Pfam" id="PF02768"/>
    </source>
</evidence>
<evidence type="ECO:0000256" key="4">
    <source>
        <dbReference type="ARBA" id="ARBA00022679"/>
    </source>
</evidence>
<dbReference type="Pfam" id="PF02768">
    <property type="entry name" value="DNA_pol3_beta_3"/>
    <property type="match status" value="1"/>
</dbReference>
<dbReference type="SMART" id="SM00480">
    <property type="entry name" value="POL3Bc"/>
    <property type="match status" value="1"/>
</dbReference>
<evidence type="ECO:0000256" key="9">
    <source>
        <dbReference type="PIRNR" id="PIRNR000804"/>
    </source>
</evidence>
<dbReference type="InterPro" id="IPR001001">
    <property type="entry name" value="DNA_polIII_beta"/>
</dbReference>
<dbReference type="Gene3D" id="3.10.150.10">
    <property type="entry name" value="DNA Polymerase III, subunit A, domain 2"/>
    <property type="match status" value="1"/>
</dbReference>
<feature type="domain" description="DNA polymerase III beta sliding clamp central" evidence="11">
    <location>
        <begin position="129"/>
        <end position="241"/>
    </location>
</feature>
<organism evidence="13 14">
    <name type="scientific">Candidatus Woesebacteria bacterium RIFCSPHIGHO2_01_FULL_41_10</name>
    <dbReference type="NCBI Taxonomy" id="1802500"/>
    <lineage>
        <taxon>Bacteria</taxon>
        <taxon>Candidatus Woeseibacteriota</taxon>
    </lineage>
</organism>
<dbReference type="GO" id="GO:0008408">
    <property type="term" value="F:3'-5' exonuclease activity"/>
    <property type="evidence" value="ECO:0007669"/>
    <property type="project" value="InterPro"/>
</dbReference>
<keyword evidence="6 9" id="KW-0235">DNA replication</keyword>
<evidence type="ECO:0000256" key="5">
    <source>
        <dbReference type="ARBA" id="ARBA00022695"/>
    </source>
</evidence>
<keyword evidence="3 9" id="KW-0963">Cytoplasm</keyword>
<dbReference type="STRING" id="1802500.A2801_01705"/>
<dbReference type="GO" id="GO:0005737">
    <property type="term" value="C:cytoplasm"/>
    <property type="evidence" value="ECO:0007669"/>
    <property type="project" value="UniProtKB-SubCell"/>
</dbReference>
<evidence type="ECO:0000259" key="10">
    <source>
        <dbReference type="Pfam" id="PF00712"/>
    </source>
</evidence>
<dbReference type="AlphaFoldDB" id="A0A1F7YMQ3"/>
<dbReference type="InterPro" id="IPR046938">
    <property type="entry name" value="DNA_clamp_sf"/>
</dbReference>
<evidence type="ECO:0000256" key="1">
    <source>
        <dbReference type="ARBA" id="ARBA00004496"/>
    </source>
</evidence>
<dbReference type="GO" id="GO:0003887">
    <property type="term" value="F:DNA-directed DNA polymerase activity"/>
    <property type="evidence" value="ECO:0007669"/>
    <property type="project" value="UniProtKB-UniRule"/>
</dbReference>